<dbReference type="EC" id="2.7.8.26" evidence="5 19"/>
<reference evidence="20 21" key="1">
    <citation type="submission" date="2020-05" db="EMBL/GenBank/DDBJ databases">
        <title>Thiomicrorhabdus sediminis sp.nov. and Thiomicrorhabdus xiamenensis sp.nov., novel sulfur-oxidizing bacteria isolated from coastal sediment.</title>
        <authorList>
            <person name="Liu X."/>
        </authorList>
    </citation>
    <scope>NUCLEOTIDE SEQUENCE [LARGE SCALE GENOMIC DNA]</scope>
    <source>
        <strain evidence="20 21">G2</strain>
    </source>
</reference>
<dbReference type="Proteomes" id="UP000504724">
    <property type="component" value="Chromosome"/>
</dbReference>
<protein>
    <recommendedName>
        <fullName evidence="6 19">Adenosylcobinamide-GDP ribazoletransferase</fullName>
        <ecNumber evidence="5 19">2.7.8.26</ecNumber>
    </recommendedName>
    <alternativeName>
        <fullName evidence="16 19">Cobalamin synthase</fullName>
    </alternativeName>
    <alternativeName>
        <fullName evidence="15 19">Cobalamin-5'-phosphate synthase</fullName>
    </alternativeName>
</protein>
<dbReference type="UniPathway" id="UPA00148">
    <property type="reaction ID" value="UER00238"/>
</dbReference>
<evidence type="ECO:0000256" key="4">
    <source>
        <dbReference type="ARBA" id="ARBA00010561"/>
    </source>
</evidence>
<feature type="transmembrane region" description="Helical" evidence="19">
    <location>
        <begin position="123"/>
        <end position="141"/>
    </location>
</feature>
<keyword evidence="11 19" id="KW-0460">Magnesium</keyword>
<evidence type="ECO:0000256" key="1">
    <source>
        <dbReference type="ARBA" id="ARBA00001946"/>
    </source>
</evidence>
<comment type="catalytic activity">
    <reaction evidence="17 19">
        <text>alpha-ribazole + adenosylcob(III)inamide-GDP = adenosylcob(III)alamin + GMP + H(+)</text>
        <dbReference type="Rhea" id="RHEA:16049"/>
        <dbReference type="ChEBI" id="CHEBI:10329"/>
        <dbReference type="ChEBI" id="CHEBI:15378"/>
        <dbReference type="ChEBI" id="CHEBI:18408"/>
        <dbReference type="ChEBI" id="CHEBI:58115"/>
        <dbReference type="ChEBI" id="CHEBI:60487"/>
        <dbReference type="EC" id="2.7.8.26"/>
    </reaction>
</comment>
<evidence type="ECO:0000256" key="15">
    <source>
        <dbReference type="ARBA" id="ARBA00032605"/>
    </source>
</evidence>
<evidence type="ECO:0000256" key="12">
    <source>
        <dbReference type="ARBA" id="ARBA00022989"/>
    </source>
</evidence>
<comment type="similarity">
    <text evidence="4 19">Belongs to the CobS family.</text>
</comment>
<accession>A0A7D4NY92</accession>
<feature type="transmembrane region" description="Helical" evidence="19">
    <location>
        <begin position="70"/>
        <end position="88"/>
    </location>
</feature>
<dbReference type="RefSeq" id="WP_173284754.1">
    <property type="nucleotide sequence ID" value="NZ_CP054020.1"/>
</dbReference>
<keyword evidence="8 19" id="KW-0169">Cobalamin biosynthesis</keyword>
<feature type="transmembrane region" description="Helical" evidence="19">
    <location>
        <begin position="156"/>
        <end position="178"/>
    </location>
</feature>
<keyword evidence="10 19" id="KW-0812">Transmembrane</keyword>
<evidence type="ECO:0000256" key="10">
    <source>
        <dbReference type="ARBA" id="ARBA00022692"/>
    </source>
</evidence>
<feature type="transmembrane region" description="Helical" evidence="19">
    <location>
        <begin position="198"/>
        <end position="218"/>
    </location>
</feature>
<evidence type="ECO:0000256" key="6">
    <source>
        <dbReference type="ARBA" id="ARBA00015850"/>
    </source>
</evidence>
<dbReference type="HAMAP" id="MF_00719">
    <property type="entry name" value="CobS"/>
    <property type="match status" value="1"/>
</dbReference>
<comment type="pathway">
    <text evidence="3 19">Cofactor biosynthesis; adenosylcobalamin biosynthesis; adenosylcobalamin from cob(II)yrinate a,c-diamide: step 7/7.</text>
</comment>
<dbReference type="PANTHER" id="PTHR34148:SF1">
    <property type="entry name" value="ADENOSYLCOBINAMIDE-GDP RIBAZOLETRANSFERASE"/>
    <property type="match status" value="1"/>
</dbReference>
<dbReference type="GO" id="GO:0005886">
    <property type="term" value="C:plasma membrane"/>
    <property type="evidence" value="ECO:0007669"/>
    <property type="project" value="UniProtKB-SubCell"/>
</dbReference>
<evidence type="ECO:0000256" key="19">
    <source>
        <dbReference type="HAMAP-Rule" id="MF_00719"/>
    </source>
</evidence>
<evidence type="ECO:0000256" key="14">
    <source>
        <dbReference type="ARBA" id="ARBA00025228"/>
    </source>
</evidence>
<evidence type="ECO:0000256" key="13">
    <source>
        <dbReference type="ARBA" id="ARBA00023136"/>
    </source>
</evidence>
<feature type="transmembrane region" description="Helical" evidence="19">
    <location>
        <begin position="36"/>
        <end position="58"/>
    </location>
</feature>
<comment type="subcellular location">
    <subcellularLocation>
        <location evidence="2 19">Cell membrane</location>
        <topology evidence="2 19">Multi-pass membrane protein</topology>
    </subcellularLocation>
</comment>
<dbReference type="AlphaFoldDB" id="A0A7D4NY92"/>
<evidence type="ECO:0000256" key="5">
    <source>
        <dbReference type="ARBA" id="ARBA00013200"/>
    </source>
</evidence>
<evidence type="ECO:0000256" key="16">
    <source>
        <dbReference type="ARBA" id="ARBA00032853"/>
    </source>
</evidence>
<dbReference type="KEGG" id="txa:HQN79_05240"/>
<keyword evidence="7 19" id="KW-1003">Cell membrane</keyword>
<keyword evidence="21" id="KW-1185">Reference proteome</keyword>
<evidence type="ECO:0000256" key="11">
    <source>
        <dbReference type="ARBA" id="ARBA00022842"/>
    </source>
</evidence>
<evidence type="ECO:0000256" key="7">
    <source>
        <dbReference type="ARBA" id="ARBA00022475"/>
    </source>
</evidence>
<feature type="transmembrane region" description="Helical" evidence="19">
    <location>
        <begin position="250"/>
        <end position="270"/>
    </location>
</feature>
<keyword evidence="12 19" id="KW-1133">Transmembrane helix</keyword>
<evidence type="ECO:0000256" key="9">
    <source>
        <dbReference type="ARBA" id="ARBA00022679"/>
    </source>
</evidence>
<dbReference type="PANTHER" id="PTHR34148">
    <property type="entry name" value="ADENOSYLCOBINAMIDE-GDP RIBAZOLETRANSFERASE"/>
    <property type="match status" value="1"/>
</dbReference>
<proteinExistence type="inferred from homology"/>
<comment type="cofactor">
    <cofactor evidence="1 19">
        <name>Mg(2+)</name>
        <dbReference type="ChEBI" id="CHEBI:18420"/>
    </cofactor>
</comment>
<sequence>MRHFFRELCLSLQFFSRIPFNFACYSEQRQTRVLNYLPLVGLLFAGLLSAAVLSIALMDLWLADLSGREHFFSAAEAAFVVLVVWLGLSGAMHLDGVADSADAAMGSLRDPEKALRIMHDSRIGTAAAVALVVVLLGKWILLQQLIEIYWQARDPFFWMPILLLAASVIMARIAPLVLVKTAPSATRTDMHQAMFAEVSWWSIGIYGVAMSLMLLWMVPGGLSLWGALLLVVPMIAVFARRLIGGLNGDLLGMAIELSELLLLFVGLGLLRLSV</sequence>
<evidence type="ECO:0000256" key="3">
    <source>
        <dbReference type="ARBA" id="ARBA00004663"/>
    </source>
</evidence>
<dbReference type="GO" id="GO:0008818">
    <property type="term" value="F:cobalamin 5'-phosphate synthase activity"/>
    <property type="evidence" value="ECO:0007669"/>
    <property type="project" value="UniProtKB-UniRule"/>
</dbReference>
<evidence type="ECO:0000313" key="20">
    <source>
        <dbReference type="EMBL" id="QKI89018.1"/>
    </source>
</evidence>
<dbReference type="InterPro" id="IPR003805">
    <property type="entry name" value="CobS"/>
</dbReference>
<comment type="function">
    <text evidence="14 19">Joins adenosylcobinamide-GDP and alpha-ribazole to generate adenosylcobalamin (Ado-cobalamin). Also synthesizes adenosylcobalamin 5'-phosphate from adenosylcobinamide-GDP and alpha-ribazole 5'-phosphate.</text>
</comment>
<evidence type="ECO:0000256" key="17">
    <source>
        <dbReference type="ARBA" id="ARBA00048623"/>
    </source>
</evidence>
<keyword evidence="13 19" id="KW-0472">Membrane</keyword>
<keyword evidence="9 19" id="KW-0808">Transferase</keyword>
<feature type="transmembrane region" description="Helical" evidence="19">
    <location>
        <begin position="224"/>
        <end position="243"/>
    </location>
</feature>
<gene>
    <name evidence="19" type="primary">cobS</name>
    <name evidence="20" type="ORF">HQN79_05240</name>
</gene>
<evidence type="ECO:0000256" key="18">
    <source>
        <dbReference type="ARBA" id="ARBA00049504"/>
    </source>
</evidence>
<comment type="catalytic activity">
    <reaction evidence="18 19">
        <text>alpha-ribazole 5'-phosphate + adenosylcob(III)inamide-GDP = adenosylcob(III)alamin 5'-phosphate + GMP + H(+)</text>
        <dbReference type="Rhea" id="RHEA:23560"/>
        <dbReference type="ChEBI" id="CHEBI:15378"/>
        <dbReference type="ChEBI" id="CHEBI:57918"/>
        <dbReference type="ChEBI" id="CHEBI:58115"/>
        <dbReference type="ChEBI" id="CHEBI:60487"/>
        <dbReference type="ChEBI" id="CHEBI:60493"/>
        <dbReference type="EC" id="2.7.8.26"/>
    </reaction>
</comment>
<evidence type="ECO:0000256" key="8">
    <source>
        <dbReference type="ARBA" id="ARBA00022573"/>
    </source>
</evidence>
<dbReference type="GO" id="GO:0051073">
    <property type="term" value="F:adenosylcobinamide-GDP ribazoletransferase activity"/>
    <property type="evidence" value="ECO:0007669"/>
    <property type="project" value="UniProtKB-UniRule"/>
</dbReference>
<dbReference type="GO" id="GO:0009236">
    <property type="term" value="P:cobalamin biosynthetic process"/>
    <property type="evidence" value="ECO:0007669"/>
    <property type="project" value="UniProtKB-UniRule"/>
</dbReference>
<name>A0A7D4NY92_9GAMM</name>
<dbReference type="Pfam" id="PF02654">
    <property type="entry name" value="CobS"/>
    <property type="match status" value="1"/>
</dbReference>
<dbReference type="EMBL" id="CP054020">
    <property type="protein sequence ID" value="QKI89018.1"/>
    <property type="molecule type" value="Genomic_DNA"/>
</dbReference>
<evidence type="ECO:0000313" key="21">
    <source>
        <dbReference type="Proteomes" id="UP000504724"/>
    </source>
</evidence>
<evidence type="ECO:0000256" key="2">
    <source>
        <dbReference type="ARBA" id="ARBA00004651"/>
    </source>
</evidence>
<organism evidence="20 21">
    <name type="scientific">Thiomicrorhabdus xiamenensis</name>
    <dbReference type="NCBI Taxonomy" id="2739063"/>
    <lineage>
        <taxon>Bacteria</taxon>
        <taxon>Pseudomonadati</taxon>
        <taxon>Pseudomonadota</taxon>
        <taxon>Gammaproteobacteria</taxon>
        <taxon>Thiotrichales</taxon>
        <taxon>Piscirickettsiaceae</taxon>
        <taxon>Thiomicrorhabdus</taxon>
    </lineage>
</organism>